<accession>A0AAW2J4J2</accession>
<protein>
    <submittedName>
        <fullName evidence="1">Uncharacterized protein</fullName>
    </submittedName>
</protein>
<dbReference type="AlphaFoldDB" id="A0AAW2J4J2"/>
<sequence length="129" mass="13480">MSYASAFAANHQALAAADSRLPADCVRALPSPSAHCLPACRVFPHIGRILCQPSASLPRAVRAARARAHSLPNVSAHGRLLAHARARLPTLTTDARPARPLAAQPVRTTPTVSSTSPAMCHVLCTSPVP</sequence>
<evidence type="ECO:0000313" key="1">
    <source>
        <dbReference type="EMBL" id="KAL0288663.1"/>
    </source>
</evidence>
<proteinExistence type="predicted"/>
<dbReference type="EMBL" id="JACGWK010001435">
    <property type="protein sequence ID" value="KAL0288663.1"/>
    <property type="molecule type" value="Genomic_DNA"/>
</dbReference>
<gene>
    <name evidence="1" type="ORF">Sangu_2648400</name>
</gene>
<comment type="caution">
    <text evidence="1">The sequence shown here is derived from an EMBL/GenBank/DDBJ whole genome shotgun (WGS) entry which is preliminary data.</text>
</comment>
<reference evidence="1" key="1">
    <citation type="submission" date="2020-06" db="EMBL/GenBank/DDBJ databases">
        <authorList>
            <person name="Li T."/>
            <person name="Hu X."/>
            <person name="Zhang T."/>
            <person name="Song X."/>
            <person name="Zhang H."/>
            <person name="Dai N."/>
            <person name="Sheng W."/>
            <person name="Hou X."/>
            <person name="Wei L."/>
        </authorList>
    </citation>
    <scope>NUCLEOTIDE SEQUENCE</scope>
    <source>
        <strain evidence="1">G01</strain>
        <tissue evidence="1">Leaf</tissue>
    </source>
</reference>
<organism evidence="1">
    <name type="scientific">Sesamum angustifolium</name>
    <dbReference type="NCBI Taxonomy" id="2727405"/>
    <lineage>
        <taxon>Eukaryota</taxon>
        <taxon>Viridiplantae</taxon>
        <taxon>Streptophyta</taxon>
        <taxon>Embryophyta</taxon>
        <taxon>Tracheophyta</taxon>
        <taxon>Spermatophyta</taxon>
        <taxon>Magnoliopsida</taxon>
        <taxon>eudicotyledons</taxon>
        <taxon>Gunneridae</taxon>
        <taxon>Pentapetalae</taxon>
        <taxon>asterids</taxon>
        <taxon>lamiids</taxon>
        <taxon>Lamiales</taxon>
        <taxon>Pedaliaceae</taxon>
        <taxon>Sesamum</taxon>
    </lineage>
</organism>
<reference evidence="1" key="2">
    <citation type="journal article" date="2024" name="Plant">
        <title>Genomic evolution and insights into agronomic trait innovations of Sesamum species.</title>
        <authorList>
            <person name="Miao H."/>
            <person name="Wang L."/>
            <person name="Qu L."/>
            <person name="Liu H."/>
            <person name="Sun Y."/>
            <person name="Le M."/>
            <person name="Wang Q."/>
            <person name="Wei S."/>
            <person name="Zheng Y."/>
            <person name="Lin W."/>
            <person name="Duan Y."/>
            <person name="Cao H."/>
            <person name="Xiong S."/>
            <person name="Wang X."/>
            <person name="Wei L."/>
            <person name="Li C."/>
            <person name="Ma Q."/>
            <person name="Ju M."/>
            <person name="Zhao R."/>
            <person name="Li G."/>
            <person name="Mu C."/>
            <person name="Tian Q."/>
            <person name="Mei H."/>
            <person name="Zhang T."/>
            <person name="Gao T."/>
            <person name="Zhang H."/>
        </authorList>
    </citation>
    <scope>NUCLEOTIDE SEQUENCE</scope>
    <source>
        <strain evidence="1">G01</strain>
    </source>
</reference>
<name>A0AAW2J4J2_9LAMI</name>